<dbReference type="Gramene" id="Mp1g10200.1">
    <property type="protein sequence ID" value="Mp1g10200.1.cds"/>
    <property type="gene ID" value="Mp1g10200"/>
</dbReference>
<feature type="signal peptide" evidence="1">
    <location>
        <begin position="1"/>
        <end position="20"/>
    </location>
</feature>
<dbReference type="Proteomes" id="UP000244005">
    <property type="component" value="Unassembled WGS sequence"/>
</dbReference>
<dbReference type="AlphaFoldDB" id="A0A2R6XHY7"/>
<keyword evidence="3" id="KW-1185">Reference proteome</keyword>
<reference evidence="3" key="1">
    <citation type="journal article" date="2017" name="Cell">
        <title>Insights into land plant evolution garnered from the Marchantia polymorpha genome.</title>
        <authorList>
            <person name="Bowman J.L."/>
            <person name="Kohchi T."/>
            <person name="Yamato K.T."/>
            <person name="Jenkins J."/>
            <person name="Shu S."/>
            <person name="Ishizaki K."/>
            <person name="Yamaoka S."/>
            <person name="Nishihama R."/>
            <person name="Nakamura Y."/>
            <person name="Berger F."/>
            <person name="Adam C."/>
            <person name="Aki S.S."/>
            <person name="Althoff F."/>
            <person name="Araki T."/>
            <person name="Arteaga-Vazquez M.A."/>
            <person name="Balasubrmanian S."/>
            <person name="Barry K."/>
            <person name="Bauer D."/>
            <person name="Boehm C.R."/>
            <person name="Briginshaw L."/>
            <person name="Caballero-Perez J."/>
            <person name="Catarino B."/>
            <person name="Chen F."/>
            <person name="Chiyoda S."/>
            <person name="Chovatia M."/>
            <person name="Davies K.M."/>
            <person name="Delmans M."/>
            <person name="Demura T."/>
            <person name="Dierschke T."/>
            <person name="Dolan L."/>
            <person name="Dorantes-Acosta A.E."/>
            <person name="Eklund D.M."/>
            <person name="Florent S.N."/>
            <person name="Flores-Sandoval E."/>
            <person name="Fujiyama A."/>
            <person name="Fukuzawa H."/>
            <person name="Galik B."/>
            <person name="Grimanelli D."/>
            <person name="Grimwood J."/>
            <person name="Grossniklaus U."/>
            <person name="Hamada T."/>
            <person name="Haseloff J."/>
            <person name="Hetherington A.J."/>
            <person name="Higo A."/>
            <person name="Hirakawa Y."/>
            <person name="Hundley H.N."/>
            <person name="Ikeda Y."/>
            <person name="Inoue K."/>
            <person name="Inoue S.I."/>
            <person name="Ishida S."/>
            <person name="Jia Q."/>
            <person name="Kakita M."/>
            <person name="Kanazawa T."/>
            <person name="Kawai Y."/>
            <person name="Kawashima T."/>
            <person name="Kennedy M."/>
            <person name="Kinose K."/>
            <person name="Kinoshita T."/>
            <person name="Kohara Y."/>
            <person name="Koide E."/>
            <person name="Komatsu K."/>
            <person name="Kopischke S."/>
            <person name="Kubo M."/>
            <person name="Kyozuka J."/>
            <person name="Lagercrantz U."/>
            <person name="Lin S.S."/>
            <person name="Lindquist E."/>
            <person name="Lipzen A.M."/>
            <person name="Lu C.W."/>
            <person name="De Luna E."/>
            <person name="Martienssen R.A."/>
            <person name="Minamino N."/>
            <person name="Mizutani M."/>
            <person name="Mizutani M."/>
            <person name="Mochizuki N."/>
            <person name="Monte I."/>
            <person name="Mosher R."/>
            <person name="Nagasaki H."/>
            <person name="Nakagami H."/>
            <person name="Naramoto S."/>
            <person name="Nishitani K."/>
            <person name="Ohtani M."/>
            <person name="Okamoto T."/>
            <person name="Okumura M."/>
            <person name="Phillips J."/>
            <person name="Pollak B."/>
            <person name="Reinders A."/>
            <person name="Rovekamp M."/>
            <person name="Sano R."/>
            <person name="Sawa S."/>
            <person name="Schmid M.W."/>
            <person name="Shirakawa M."/>
            <person name="Solano R."/>
            <person name="Spunde A."/>
            <person name="Suetsugu N."/>
            <person name="Sugano S."/>
            <person name="Sugiyama A."/>
            <person name="Sun R."/>
            <person name="Suzuki Y."/>
            <person name="Takenaka M."/>
            <person name="Takezawa D."/>
            <person name="Tomogane H."/>
            <person name="Tsuzuki M."/>
            <person name="Ueda T."/>
            <person name="Umeda M."/>
            <person name="Ward J.M."/>
            <person name="Watanabe Y."/>
            <person name="Yazaki K."/>
            <person name="Yokoyama R."/>
            <person name="Yoshitake Y."/>
            <person name="Yotsui I."/>
            <person name="Zachgo S."/>
            <person name="Schmutz J."/>
        </authorList>
    </citation>
    <scope>NUCLEOTIDE SEQUENCE [LARGE SCALE GENOMIC DNA]</scope>
    <source>
        <strain evidence="3">Tak-1</strain>
    </source>
</reference>
<protein>
    <submittedName>
        <fullName evidence="2">Uncharacterized protein</fullName>
    </submittedName>
</protein>
<feature type="chain" id="PRO_5015345723" evidence="1">
    <location>
        <begin position="21"/>
        <end position="62"/>
    </location>
</feature>
<proteinExistence type="predicted"/>
<gene>
    <name evidence="2" type="ORF">MARPO_0014s0206</name>
</gene>
<evidence type="ECO:0000313" key="3">
    <source>
        <dbReference type="Proteomes" id="UP000244005"/>
    </source>
</evidence>
<evidence type="ECO:0000313" key="2">
    <source>
        <dbReference type="EMBL" id="PTQ45711.1"/>
    </source>
</evidence>
<sequence>MVRVHTFLGLVAVTFVGVKSLDNLVVWMAENREAKTEQMKLERHAAYLKRQMLKEMQEKESS</sequence>
<name>A0A2R6XHY7_MARPO</name>
<dbReference type="EMBL" id="KZ772686">
    <property type="protein sequence ID" value="PTQ45711.1"/>
    <property type="molecule type" value="Genomic_DNA"/>
</dbReference>
<dbReference type="OrthoDB" id="10316831at2759"/>
<dbReference type="OMA" id="QESKMEQ"/>
<evidence type="ECO:0000256" key="1">
    <source>
        <dbReference type="SAM" id="SignalP"/>
    </source>
</evidence>
<keyword evidence="1" id="KW-0732">Signal</keyword>
<accession>A0A2R6XHY7</accession>
<organism evidence="2 3">
    <name type="scientific">Marchantia polymorpha</name>
    <name type="common">Common liverwort</name>
    <name type="synonym">Marchantia aquatica</name>
    <dbReference type="NCBI Taxonomy" id="3197"/>
    <lineage>
        <taxon>Eukaryota</taxon>
        <taxon>Viridiplantae</taxon>
        <taxon>Streptophyta</taxon>
        <taxon>Embryophyta</taxon>
        <taxon>Marchantiophyta</taxon>
        <taxon>Marchantiopsida</taxon>
        <taxon>Marchantiidae</taxon>
        <taxon>Marchantiales</taxon>
        <taxon>Marchantiaceae</taxon>
        <taxon>Marchantia</taxon>
    </lineage>
</organism>